<organism evidence="1 2">
    <name type="scientific">Chondromyces apiculatus DSM 436</name>
    <dbReference type="NCBI Taxonomy" id="1192034"/>
    <lineage>
        <taxon>Bacteria</taxon>
        <taxon>Pseudomonadati</taxon>
        <taxon>Myxococcota</taxon>
        <taxon>Polyangia</taxon>
        <taxon>Polyangiales</taxon>
        <taxon>Polyangiaceae</taxon>
        <taxon>Chondromyces</taxon>
    </lineage>
</organism>
<dbReference type="EMBL" id="ASRX01000011">
    <property type="protein sequence ID" value="EYF07254.1"/>
    <property type="molecule type" value="Genomic_DNA"/>
</dbReference>
<evidence type="ECO:0000313" key="2">
    <source>
        <dbReference type="Proteomes" id="UP000019678"/>
    </source>
</evidence>
<accession>A0A017TDD6</accession>
<gene>
    <name evidence="1" type="ORF">CAP_0733</name>
</gene>
<evidence type="ECO:0000313" key="1">
    <source>
        <dbReference type="EMBL" id="EYF07254.1"/>
    </source>
</evidence>
<reference evidence="1 2" key="1">
    <citation type="submission" date="2013-05" db="EMBL/GenBank/DDBJ databases">
        <title>Genome assembly of Chondromyces apiculatus DSM 436.</title>
        <authorList>
            <person name="Sharma G."/>
            <person name="Khatri I."/>
            <person name="Kaur C."/>
            <person name="Mayilraj S."/>
            <person name="Subramanian S."/>
        </authorList>
    </citation>
    <scope>NUCLEOTIDE SEQUENCE [LARGE SCALE GENOMIC DNA]</scope>
    <source>
        <strain evidence="1 2">DSM 436</strain>
    </source>
</reference>
<keyword evidence="2" id="KW-1185">Reference proteome</keyword>
<protein>
    <submittedName>
        <fullName evidence="1">Uncharacterized protein</fullName>
    </submittedName>
</protein>
<dbReference type="RefSeq" id="WP_156040609.1">
    <property type="nucleotide sequence ID" value="NZ_ASRX01000011.1"/>
</dbReference>
<name>A0A017TDD6_9BACT</name>
<sequence>MHRDPAYVQVMGTAARFGATTTDHGMRFCGGAFISWLGDTTASVTGAFGPATTMPTL</sequence>
<comment type="caution">
    <text evidence="1">The sequence shown here is derived from an EMBL/GenBank/DDBJ whole genome shotgun (WGS) entry which is preliminary data.</text>
</comment>
<dbReference type="Proteomes" id="UP000019678">
    <property type="component" value="Unassembled WGS sequence"/>
</dbReference>
<dbReference type="AlphaFoldDB" id="A0A017TDD6"/>
<proteinExistence type="predicted"/>